<feature type="signal peptide" evidence="1">
    <location>
        <begin position="1"/>
        <end position="18"/>
    </location>
</feature>
<reference evidence="2" key="1">
    <citation type="submission" date="2023-08" db="EMBL/GenBank/DDBJ databases">
        <authorList>
            <person name="Alioto T."/>
            <person name="Alioto T."/>
            <person name="Gomez Garrido J."/>
        </authorList>
    </citation>
    <scope>NUCLEOTIDE SEQUENCE</scope>
</reference>
<evidence type="ECO:0000313" key="3">
    <source>
        <dbReference type="Proteomes" id="UP001162480"/>
    </source>
</evidence>
<dbReference type="EMBL" id="OX597826">
    <property type="protein sequence ID" value="CAI9731749.1"/>
    <property type="molecule type" value="Genomic_DNA"/>
</dbReference>
<protein>
    <submittedName>
        <fullName evidence="2">Uncharacterized protein</fullName>
    </submittedName>
</protein>
<gene>
    <name evidence="2" type="ORF">OCTVUL_1B011923</name>
</gene>
<evidence type="ECO:0000313" key="2">
    <source>
        <dbReference type="EMBL" id="CAI9731749.1"/>
    </source>
</evidence>
<sequence length="196" mass="22508">MMTSAVFYLALMFSLGTCAVVNIVPEISEGKIDEVINGLEDVVEELKVDEEPTQNPNVNFALENPNPNSFFLPIMRCAWHNRVGACCFAFHFTSTRVCMVMIAAYPHLHYMIKAGTKHITRGFLNNHNNEREVDIQLSYVKVEFTVKIHHYTSSILLMCFKADYHTHLYKFDGTIGCMRKSFYDDRYDEAPSMSIM</sequence>
<name>A0AA36FC25_OCTVU</name>
<dbReference type="AlphaFoldDB" id="A0AA36FC25"/>
<proteinExistence type="predicted"/>
<evidence type="ECO:0000256" key="1">
    <source>
        <dbReference type="SAM" id="SignalP"/>
    </source>
</evidence>
<dbReference type="Proteomes" id="UP001162480">
    <property type="component" value="Chromosome 13"/>
</dbReference>
<keyword evidence="1" id="KW-0732">Signal</keyword>
<organism evidence="2 3">
    <name type="scientific">Octopus vulgaris</name>
    <name type="common">Common octopus</name>
    <dbReference type="NCBI Taxonomy" id="6645"/>
    <lineage>
        <taxon>Eukaryota</taxon>
        <taxon>Metazoa</taxon>
        <taxon>Spiralia</taxon>
        <taxon>Lophotrochozoa</taxon>
        <taxon>Mollusca</taxon>
        <taxon>Cephalopoda</taxon>
        <taxon>Coleoidea</taxon>
        <taxon>Octopodiformes</taxon>
        <taxon>Octopoda</taxon>
        <taxon>Incirrata</taxon>
        <taxon>Octopodidae</taxon>
        <taxon>Octopus</taxon>
    </lineage>
</organism>
<keyword evidence="3" id="KW-1185">Reference proteome</keyword>
<feature type="chain" id="PRO_5041399335" evidence="1">
    <location>
        <begin position="19"/>
        <end position="196"/>
    </location>
</feature>
<accession>A0AA36FC25</accession>